<gene>
    <name evidence="1" type="ORF">O1611_g10603</name>
</gene>
<accession>A0ACC2IWA3</accession>
<keyword evidence="2" id="KW-1185">Reference proteome</keyword>
<dbReference type="EMBL" id="JAPUUL010004395">
    <property type="protein sequence ID" value="KAJ8119496.1"/>
    <property type="molecule type" value="Genomic_DNA"/>
</dbReference>
<organism evidence="1 2">
    <name type="scientific">Lasiodiplodia mahajangana</name>
    <dbReference type="NCBI Taxonomy" id="1108764"/>
    <lineage>
        <taxon>Eukaryota</taxon>
        <taxon>Fungi</taxon>
        <taxon>Dikarya</taxon>
        <taxon>Ascomycota</taxon>
        <taxon>Pezizomycotina</taxon>
        <taxon>Dothideomycetes</taxon>
        <taxon>Dothideomycetes incertae sedis</taxon>
        <taxon>Botryosphaeriales</taxon>
        <taxon>Botryosphaeriaceae</taxon>
        <taxon>Lasiodiplodia</taxon>
    </lineage>
</organism>
<comment type="caution">
    <text evidence="1">The sequence shown here is derived from an EMBL/GenBank/DDBJ whole genome shotgun (WGS) entry which is preliminary data.</text>
</comment>
<protein>
    <submittedName>
        <fullName evidence="1">Uncharacterized protein</fullName>
    </submittedName>
</protein>
<reference evidence="1" key="1">
    <citation type="submission" date="2022-12" db="EMBL/GenBank/DDBJ databases">
        <title>Genome Sequence of Lasiodiplodia mahajangana.</title>
        <authorList>
            <person name="Buettner E."/>
        </authorList>
    </citation>
    <scope>NUCLEOTIDE SEQUENCE</scope>
    <source>
        <strain evidence="1">VT137</strain>
    </source>
</reference>
<proteinExistence type="predicted"/>
<evidence type="ECO:0000313" key="2">
    <source>
        <dbReference type="Proteomes" id="UP001153332"/>
    </source>
</evidence>
<sequence length="82" mass="9053">MTNLRPDSRGHGRTVEPSPPESPNLAPPDMGRRNLSSSTINLNRPPSGRAPSAFLEDLLGDQPDQFPPPGHRNTWNQPSNRF</sequence>
<name>A0ACC2IWA3_9PEZI</name>
<dbReference type="Proteomes" id="UP001153332">
    <property type="component" value="Unassembled WGS sequence"/>
</dbReference>
<evidence type="ECO:0000313" key="1">
    <source>
        <dbReference type="EMBL" id="KAJ8119496.1"/>
    </source>
</evidence>